<reference evidence="1" key="2">
    <citation type="submission" date="2021-04" db="EMBL/GenBank/DDBJ databases">
        <authorList>
            <person name="Podell S."/>
        </authorList>
    </citation>
    <scope>NUCLEOTIDE SEQUENCE</scope>
    <source>
        <strain evidence="1">Hildebrandi</strain>
    </source>
</reference>
<keyword evidence="1" id="KW-0808">Transferase</keyword>
<dbReference type="PANTHER" id="PTHR14614">
    <property type="entry name" value="HEPATOCELLULAR CARCINOMA-ASSOCIATED ANTIGEN"/>
    <property type="match status" value="1"/>
</dbReference>
<dbReference type="PANTHER" id="PTHR14614:SF130">
    <property type="entry name" value="PROTEIN-LYSINE N-METHYLTRANSFERASE EEF2KMT"/>
    <property type="match status" value="1"/>
</dbReference>
<keyword evidence="1" id="KW-0489">Methyltransferase</keyword>
<reference evidence="1" key="1">
    <citation type="journal article" date="2021" name="Sci. Rep.">
        <title>Diploid genomic architecture of Nitzschia inconspicua, an elite biomass production diatom.</title>
        <authorList>
            <person name="Oliver A."/>
            <person name="Podell S."/>
            <person name="Pinowska A."/>
            <person name="Traller J.C."/>
            <person name="Smith S.R."/>
            <person name="McClure R."/>
            <person name="Beliaev A."/>
            <person name="Bohutskyi P."/>
            <person name="Hill E.A."/>
            <person name="Rabines A."/>
            <person name="Zheng H."/>
            <person name="Allen L.Z."/>
            <person name="Kuo A."/>
            <person name="Grigoriev I.V."/>
            <person name="Allen A.E."/>
            <person name="Hazlebeck D."/>
            <person name="Allen E.E."/>
        </authorList>
    </citation>
    <scope>NUCLEOTIDE SEQUENCE</scope>
    <source>
        <strain evidence="1">Hildebrandi</strain>
    </source>
</reference>
<dbReference type="InterPro" id="IPR019410">
    <property type="entry name" value="Methyltransf_16"/>
</dbReference>
<dbReference type="CDD" id="cd02440">
    <property type="entry name" value="AdoMet_MTases"/>
    <property type="match status" value="1"/>
</dbReference>
<dbReference type="Pfam" id="PF10294">
    <property type="entry name" value="Methyltransf_16"/>
    <property type="match status" value="1"/>
</dbReference>
<dbReference type="Proteomes" id="UP000693970">
    <property type="component" value="Unassembled WGS sequence"/>
</dbReference>
<evidence type="ECO:0000313" key="2">
    <source>
        <dbReference type="Proteomes" id="UP000693970"/>
    </source>
</evidence>
<keyword evidence="2" id="KW-1185">Reference proteome</keyword>
<dbReference type="OrthoDB" id="407325at2759"/>
<organism evidence="1 2">
    <name type="scientific">Nitzschia inconspicua</name>
    <dbReference type="NCBI Taxonomy" id="303405"/>
    <lineage>
        <taxon>Eukaryota</taxon>
        <taxon>Sar</taxon>
        <taxon>Stramenopiles</taxon>
        <taxon>Ochrophyta</taxon>
        <taxon>Bacillariophyta</taxon>
        <taxon>Bacillariophyceae</taxon>
        <taxon>Bacillariophycidae</taxon>
        <taxon>Bacillariales</taxon>
        <taxon>Bacillariaceae</taxon>
        <taxon>Nitzschia</taxon>
    </lineage>
</organism>
<gene>
    <name evidence="1" type="ORF">IV203_013406</name>
</gene>
<dbReference type="GO" id="GO:0008168">
    <property type="term" value="F:methyltransferase activity"/>
    <property type="evidence" value="ECO:0007669"/>
    <property type="project" value="UniProtKB-KW"/>
</dbReference>
<evidence type="ECO:0000313" key="1">
    <source>
        <dbReference type="EMBL" id="KAG7374311.1"/>
    </source>
</evidence>
<dbReference type="GO" id="GO:0032259">
    <property type="term" value="P:methylation"/>
    <property type="evidence" value="ECO:0007669"/>
    <property type="project" value="UniProtKB-KW"/>
</dbReference>
<protein>
    <submittedName>
        <fullName evidence="1">Lysine methyltransferase</fullName>
    </submittedName>
</protein>
<accession>A0A9K3M8R4</accession>
<dbReference type="AlphaFoldDB" id="A0A9K3M8R4"/>
<sequence length="449" mass="49653">MPQHELSSCIFQISAMMDASQKLFLDQIESNLQSPKDLALFRMALLATTEDEAKSNDDMTCQGLPAKFVPILEQSVQCFFKCLKSAKPSQNLHGDMVEIKELSRLLQTYRTIAQLDPTLNEELGMQGSHRFLSQIMKLDVHTLDCCRNEDSDNHSQQFGEENQDTVMELQDLACEIVTFCKSFPLVATPLTPDELRVRLPLLFEVNPSTKDREGLSILINQVTTRQSAQKDVGFVMWPSAVVLAQWLVDHPELTAKRGLSILELGAGCGLVGLVAAKQQQRQQHLHTSMCDDLRISPSVILSDFNSVVVENLVGNLILNGLQNFGTARGLDFYQQTPTNSEWVSMDGERLPPVDLILASDIICQPEDAFAVARTIACALKVGGTAIMVSANSKHRFGVEKFEEACDAVQCLSVGKKNVGHMFKAIASTMSMTSGFVEGMALTMYTIEKK</sequence>
<dbReference type="EMBL" id="JAGRRH010000001">
    <property type="protein sequence ID" value="KAG7374311.1"/>
    <property type="molecule type" value="Genomic_DNA"/>
</dbReference>
<proteinExistence type="predicted"/>
<name>A0A9K3M8R4_9STRA</name>
<comment type="caution">
    <text evidence="1">The sequence shown here is derived from an EMBL/GenBank/DDBJ whole genome shotgun (WGS) entry which is preliminary data.</text>
</comment>